<feature type="compositionally biased region" description="Basic and acidic residues" evidence="1">
    <location>
        <begin position="1"/>
        <end position="14"/>
    </location>
</feature>
<dbReference type="Proteomes" id="UP001221217">
    <property type="component" value="Unassembled WGS sequence"/>
</dbReference>
<dbReference type="AlphaFoldDB" id="A0AAJ1ID57"/>
<gene>
    <name evidence="2" type="ORF">PQJ61_00720</name>
</gene>
<evidence type="ECO:0000256" key="1">
    <source>
        <dbReference type="SAM" id="MobiDB-lite"/>
    </source>
</evidence>
<evidence type="ECO:0000313" key="2">
    <source>
        <dbReference type="EMBL" id="MDC7225266.1"/>
    </source>
</evidence>
<name>A0AAJ1ID57_9SPIO</name>
<sequence>MERIGSLDPGDRYRKSNKNKKDIKKNASAPSVFESIVESETLTASAVQGIDSFDEDSDLEDLLDDVHQQGEKLVNNPSVGSVEAYKKSVRNFIHYVLKQAVKVENIEGAKFNRFKPSNKQKRYTLISVIDDKLDKLAAGILMNQGKQLDLLAKVEEINGLLVDLTS</sequence>
<protein>
    <submittedName>
        <fullName evidence="2">YaaR family protein</fullName>
    </submittedName>
</protein>
<dbReference type="EMBL" id="JAQQAL010000005">
    <property type="protein sequence ID" value="MDC7225266.1"/>
    <property type="molecule type" value="Genomic_DNA"/>
</dbReference>
<evidence type="ECO:0000313" key="3">
    <source>
        <dbReference type="Proteomes" id="UP001221217"/>
    </source>
</evidence>
<organism evidence="2 3">
    <name type="scientific">Candidatus Thalassospirochaeta sargassi</name>
    <dbReference type="NCBI Taxonomy" id="3119039"/>
    <lineage>
        <taxon>Bacteria</taxon>
        <taxon>Pseudomonadati</taxon>
        <taxon>Spirochaetota</taxon>
        <taxon>Spirochaetia</taxon>
        <taxon>Spirochaetales</taxon>
        <taxon>Spirochaetaceae</taxon>
        <taxon>Candidatus Thalassospirochaeta</taxon>
    </lineage>
</organism>
<comment type="caution">
    <text evidence="2">The sequence shown here is derived from an EMBL/GenBank/DDBJ whole genome shotgun (WGS) entry which is preliminary data.</text>
</comment>
<dbReference type="InterPro" id="IPR005585">
    <property type="entry name" value="DUF327"/>
</dbReference>
<proteinExistence type="predicted"/>
<dbReference type="Pfam" id="PF03885">
    <property type="entry name" value="DUF327"/>
    <property type="match status" value="1"/>
</dbReference>
<feature type="region of interest" description="Disordered" evidence="1">
    <location>
        <begin position="1"/>
        <end position="28"/>
    </location>
</feature>
<accession>A0AAJ1ID57</accession>
<dbReference type="InterPro" id="IPR024042">
    <property type="entry name" value="TM1646-like_dom_sf"/>
</dbReference>
<dbReference type="SUPFAM" id="SSF158397">
    <property type="entry name" value="TM1646-like"/>
    <property type="match status" value="1"/>
</dbReference>
<dbReference type="Gene3D" id="1.20.120.490">
    <property type="entry name" value="Hypothetical protein TM1646-like domain"/>
    <property type="match status" value="1"/>
</dbReference>
<reference evidence="2 3" key="1">
    <citation type="submission" date="2022-12" db="EMBL/GenBank/DDBJ databases">
        <title>Metagenome assembled genome from gulf of manar.</title>
        <authorList>
            <person name="Kohli P."/>
            <person name="Pk S."/>
            <person name="Venkata Ramana C."/>
            <person name="Sasikala C."/>
        </authorList>
    </citation>
    <scope>NUCLEOTIDE SEQUENCE [LARGE SCALE GENOMIC DNA]</scope>
    <source>
        <strain evidence="2">JB008</strain>
    </source>
</reference>